<dbReference type="PANTHER" id="PTHR47706:SF9">
    <property type="entry name" value="NMRA-LIKE DOMAIN-CONTAINING PROTEIN-RELATED"/>
    <property type="match status" value="1"/>
</dbReference>
<dbReference type="InterPro" id="IPR008030">
    <property type="entry name" value="NmrA-like"/>
</dbReference>
<feature type="domain" description="NmrA-like" evidence="3">
    <location>
        <begin position="4"/>
        <end position="254"/>
    </location>
</feature>
<dbReference type="PANTHER" id="PTHR47706">
    <property type="entry name" value="NMRA-LIKE FAMILY PROTEIN"/>
    <property type="match status" value="1"/>
</dbReference>
<dbReference type="Proteomes" id="UP001526143">
    <property type="component" value="Unassembled WGS sequence"/>
</dbReference>
<name>A0ABT3B1Z4_9CYAN</name>
<dbReference type="InterPro" id="IPR051609">
    <property type="entry name" value="NmrA/Isoflavone_reductase-like"/>
</dbReference>
<keyword evidence="5" id="KW-1185">Reference proteome</keyword>
<dbReference type="SUPFAM" id="SSF51735">
    <property type="entry name" value="NAD(P)-binding Rossmann-fold domains"/>
    <property type="match status" value="1"/>
</dbReference>
<organism evidence="4 5">
    <name type="scientific">Plectonema radiosum NIES-515</name>
    <dbReference type="NCBI Taxonomy" id="2986073"/>
    <lineage>
        <taxon>Bacteria</taxon>
        <taxon>Bacillati</taxon>
        <taxon>Cyanobacteriota</taxon>
        <taxon>Cyanophyceae</taxon>
        <taxon>Oscillatoriophycideae</taxon>
        <taxon>Oscillatoriales</taxon>
        <taxon>Microcoleaceae</taxon>
        <taxon>Plectonema</taxon>
    </lineage>
</organism>
<dbReference type="Gene3D" id="3.40.50.720">
    <property type="entry name" value="NAD(P)-binding Rossmann-like Domain"/>
    <property type="match status" value="1"/>
</dbReference>
<evidence type="ECO:0000313" key="4">
    <source>
        <dbReference type="EMBL" id="MCV3215389.1"/>
    </source>
</evidence>
<evidence type="ECO:0000256" key="2">
    <source>
        <dbReference type="ARBA" id="ARBA00023002"/>
    </source>
</evidence>
<keyword evidence="2" id="KW-0560">Oxidoreductase</keyword>
<evidence type="ECO:0000256" key="1">
    <source>
        <dbReference type="ARBA" id="ARBA00022857"/>
    </source>
</evidence>
<gene>
    <name evidence="4" type="ORF">OGM63_18030</name>
</gene>
<sequence length="308" mass="33709">MTTKLTVLVAGATGMLGSKIVSALLDKGNIDVRAMVRRFSPTQASLNDSNAENRQKIDAMKAKGAAIVEGDVMQPETLLPACAGVDVVVSAIGNNEVTTPGQKNLIDAAKQQGVKRFIPSDYSVDYRKLDYGDNDNLDKRKEVFEYLQHSGLEYTLVLNGAFMDIITYMPLFDLEHQTFQYWGDGETPLDFTTTDDTAKYVAEAVSDPGLANTALEVAGDTLTSKQLKATYEGATGTKLTEKQLGSIAEMQAWIATKKASASSLEEYIYHQYMYAMVSGKGKLDRIGNDRYPHIKPMTVKQFLSKGDS</sequence>
<dbReference type="Pfam" id="PF05368">
    <property type="entry name" value="NmrA"/>
    <property type="match status" value="1"/>
</dbReference>
<reference evidence="4 5" key="1">
    <citation type="submission" date="2022-10" db="EMBL/GenBank/DDBJ databases">
        <title>Identification of biosynthetic pathway for the production of the potent trypsin inhibitor radiosumin.</title>
        <authorList>
            <person name="Fewer D.P."/>
            <person name="Delbaje E."/>
            <person name="Ouyang X."/>
            <person name="Agostino P.D."/>
            <person name="Wahlsten M."/>
            <person name="Jokela J."/>
            <person name="Permi P."/>
            <person name="Haapaniemi E."/>
            <person name="Koistinen H."/>
        </authorList>
    </citation>
    <scope>NUCLEOTIDE SEQUENCE [LARGE SCALE GENOMIC DNA]</scope>
    <source>
        <strain evidence="4 5">NIES-515</strain>
    </source>
</reference>
<dbReference type="Gene3D" id="3.90.25.10">
    <property type="entry name" value="UDP-galactose 4-epimerase, domain 1"/>
    <property type="match status" value="1"/>
</dbReference>
<dbReference type="EMBL" id="JAOWRF010000254">
    <property type="protein sequence ID" value="MCV3215389.1"/>
    <property type="molecule type" value="Genomic_DNA"/>
</dbReference>
<evidence type="ECO:0000259" key="3">
    <source>
        <dbReference type="Pfam" id="PF05368"/>
    </source>
</evidence>
<comment type="caution">
    <text evidence="4">The sequence shown here is derived from an EMBL/GenBank/DDBJ whole genome shotgun (WGS) entry which is preliminary data.</text>
</comment>
<dbReference type="InterPro" id="IPR045312">
    <property type="entry name" value="PCBER-like"/>
</dbReference>
<dbReference type="RefSeq" id="WP_263747018.1">
    <property type="nucleotide sequence ID" value="NZ_JAOWRF010000254.1"/>
</dbReference>
<proteinExistence type="predicted"/>
<dbReference type="CDD" id="cd05259">
    <property type="entry name" value="PCBER_SDR_a"/>
    <property type="match status" value="1"/>
</dbReference>
<evidence type="ECO:0000313" key="5">
    <source>
        <dbReference type="Proteomes" id="UP001526143"/>
    </source>
</evidence>
<keyword evidence="1" id="KW-0521">NADP</keyword>
<accession>A0ABT3B1Z4</accession>
<protein>
    <submittedName>
        <fullName evidence="4">Aromatic alcohol reductase</fullName>
    </submittedName>
</protein>
<dbReference type="InterPro" id="IPR036291">
    <property type="entry name" value="NAD(P)-bd_dom_sf"/>
</dbReference>